<comment type="caution">
    <text evidence="4">The sequence shown here is derived from an EMBL/GenBank/DDBJ whole genome shotgun (WGS) entry which is preliminary data.</text>
</comment>
<dbReference type="PANTHER" id="PTHR22814:SF287">
    <property type="entry name" value="COPPER TRANSPORT PROTEIN ATX1"/>
    <property type="match status" value="1"/>
</dbReference>
<keyword evidence="5" id="KW-1185">Reference proteome</keyword>
<dbReference type="PROSITE" id="PS50846">
    <property type="entry name" value="HMA_2"/>
    <property type="match status" value="1"/>
</dbReference>
<dbReference type="EMBL" id="JAAARO010000009">
    <property type="protein sequence ID" value="KAF5742607.1"/>
    <property type="molecule type" value="Genomic_DNA"/>
</dbReference>
<dbReference type="AlphaFoldDB" id="A0A7J7D8D5"/>
<dbReference type="InterPro" id="IPR006121">
    <property type="entry name" value="HMA_dom"/>
</dbReference>
<reference evidence="4 5" key="1">
    <citation type="journal article" date="2020" name="Nat. Commun.">
        <title>Genome of Tripterygium wilfordii and identification of cytochrome P450 involved in triptolide biosynthesis.</title>
        <authorList>
            <person name="Tu L."/>
            <person name="Su P."/>
            <person name="Zhang Z."/>
            <person name="Gao L."/>
            <person name="Wang J."/>
            <person name="Hu T."/>
            <person name="Zhou J."/>
            <person name="Zhang Y."/>
            <person name="Zhao Y."/>
            <person name="Liu Y."/>
            <person name="Song Y."/>
            <person name="Tong Y."/>
            <person name="Lu Y."/>
            <person name="Yang J."/>
            <person name="Xu C."/>
            <person name="Jia M."/>
            <person name="Peters R.J."/>
            <person name="Huang L."/>
            <person name="Gao W."/>
        </authorList>
    </citation>
    <scope>NUCLEOTIDE SEQUENCE [LARGE SCALE GENOMIC DNA]</scope>
    <source>
        <strain evidence="5">cv. XIE 37</strain>
        <tissue evidence="4">Leaf</tissue>
    </source>
</reference>
<dbReference type="InterPro" id="IPR036163">
    <property type="entry name" value="HMA_dom_sf"/>
</dbReference>
<evidence type="ECO:0000256" key="1">
    <source>
        <dbReference type="ARBA" id="ARBA00022723"/>
    </source>
</evidence>
<protein>
    <submittedName>
        <fullName evidence="4">Copper chaperone</fullName>
    </submittedName>
</protein>
<dbReference type="Gene3D" id="3.30.70.100">
    <property type="match status" value="1"/>
</dbReference>
<dbReference type="CDD" id="cd00371">
    <property type="entry name" value="HMA"/>
    <property type="match status" value="1"/>
</dbReference>
<feature type="region of interest" description="Disordered" evidence="2">
    <location>
        <begin position="143"/>
        <end position="170"/>
    </location>
</feature>
<dbReference type="Pfam" id="PF00403">
    <property type="entry name" value="HMA"/>
    <property type="match status" value="1"/>
</dbReference>
<dbReference type="SUPFAM" id="SSF55008">
    <property type="entry name" value="HMA, heavy metal-associated domain"/>
    <property type="match status" value="1"/>
</dbReference>
<dbReference type="PANTHER" id="PTHR22814">
    <property type="entry name" value="COPPER TRANSPORT PROTEIN ATOX1-RELATED"/>
    <property type="match status" value="1"/>
</dbReference>
<dbReference type="InParanoid" id="A0A7J7D8D5"/>
<gene>
    <name evidence="4" type="ORF">HS088_TW09G00658</name>
</gene>
<feature type="domain" description="HMA" evidence="3">
    <location>
        <begin position="85"/>
        <end position="148"/>
    </location>
</feature>
<evidence type="ECO:0000313" key="4">
    <source>
        <dbReference type="EMBL" id="KAF5742607.1"/>
    </source>
</evidence>
<accession>A0A7J7D8D5</accession>
<evidence type="ECO:0000256" key="2">
    <source>
        <dbReference type="SAM" id="MobiDB-lite"/>
    </source>
</evidence>
<proteinExistence type="predicted"/>
<sequence>MRPIKRPFCTFGTAKLRSCSVLFHVGIQPLPNIYLGCGTRRPLTLPILPIIKSFAPPLKEEEAKPTISTQNSDLSSVVYESKAMSQTVELKVAMSCEGCVGAVKRVLGKLEGVESYDINLKEQKVTVKGNVQPDVVFQTVSKSGKKTSFWEQEGAPDATKEKPAETVAAA</sequence>
<keyword evidence="1" id="KW-0479">Metal-binding</keyword>
<dbReference type="FunFam" id="3.30.70.100:FF:000008">
    <property type="entry name" value="Copper transport protein ATOX1"/>
    <property type="match status" value="1"/>
</dbReference>
<dbReference type="Proteomes" id="UP000593562">
    <property type="component" value="Unassembled WGS sequence"/>
</dbReference>
<dbReference type="GO" id="GO:0046872">
    <property type="term" value="F:metal ion binding"/>
    <property type="evidence" value="ECO:0007669"/>
    <property type="project" value="UniProtKB-KW"/>
</dbReference>
<organism evidence="4 5">
    <name type="scientific">Tripterygium wilfordii</name>
    <name type="common">Thunder God vine</name>
    <dbReference type="NCBI Taxonomy" id="458696"/>
    <lineage>
        <taxon>Eukaryota</taxon>
        <taxon>Viridiplantae</taxon>
        <taxon>Streptophyta</taxon>
        <taxon>Embryophyta</taxon>
        <taxon>Tracheophyta</taxon>
        <taxon>Spermatophyta</taxon>
        <taxon>Magnoliopsida</taxon>
        <taxon>eudicotyledons</taxon>
        <taxon>Gunneridae</taxon>
        <taxon>Pentapetalae</taxon>
        <taxon>rosids</taxon>
        <taxon>fabids</taxon>
        <taxon>Celastrales</taxon>
        <taxon>Celastraceae</taxon>
        <taxon>Tripterygium</taxon>
    </lineage>
</organism>
<evidence type="ECO:0000313" key="5">
    <source>
        <dbReference type="Proteomes" id="UP000593562"/>
    </source>
</evidence>
<name>A0A7J7D8D5_TRIWF</name>
<evidence type="ECO:0000259" key="3">
    <source>
        <dbReference type="PROSITE" id="PS50846"/>
    </source>
</evidence>